<dbReference type="InterPro" id="IPR005502">
    <property type="entry name" value="Ribosyl_crysJ1"/>
</dbReference>
<name>A0ABP0P9B4_9DINO</name>
<proteinExistence type="predicted"/>
<dbReference type="SUPFAM" id="SSF101478">
    <property type="entry name" value="ADP-ribosylglycohydrolase"/>
    <property type="match status" value="1"/>
</dbReference>
<dbReference type="Pfam" id="PF03747">
    <property type="entry name" value="ADP_ribosyl_GH"/>
    <property type="match status" value="1"/>
</dbReference>
<reference evidence="1 2" key="1">
    <citation type="submission" date="2024-02" db="EMBL/GenBank/DDBJ databases">
        <authorList>
            <person name="Chen Y."/>
            <person name="Shah S."/>
            <person name="Dougan E. K."/>
            <person name="Thang M."/>
            <person name="Chan C."/>
        </authorList>
    </citation>
    <scope>NUCLEOTIDE SEQUENCE [LARGE SCALE GENOMIC DNA]</scope>
</reference>
<comment type="caution">
    <text evidence="1">The sequence shown here is derived from an EMBL/GenBank/DDBJ whole genome shotgun (WGS) entry which is preliminary data.</text>
</comment>
<dbReference type="EMBL" id="CAXAMM010034335">
    <property type="protein sequence ID" value="CAK9072658.1"/>
    <property type="molecule type" value="Genomic_DNA"/>
</dbReference>
<evidence type="ECO:0000313" key="1">
    <source>
        <dbReference type="EMBL" id="CAK9072658.1"/>
    </source>
</evidence>
<keyword evidence="2" id="KW-1185">Reference proteome</keyword>
<dbReference type="Gene3D" id="1.10.4080.10">
    <property type="entry name" value="ADP-ribosylation/Crystallin J1"/>
    <property type="match status" value="1"/>
</dbReference>
<gene>
    <name evidence="1" type="ORF">SCF082_LOCUS35704</name>
</gene>
<evidence type="ECO:0000313" key="2">
    <source>
        <dbReference type="Proteomes" id="UP001642464"/>
    </source>
</evidence>
<sequence length="272" mass="29600">MASKAPVEAFSTTFSDRVAGALWGLHIADAMAMPTHWYYGGQAQVQSDYGKITGYVKPKVELRGSIMALSNTGGAGRGSNDGDIIGSVIAHGKKPYWARGRAHHYHCTLEKGENTVDCDLVRLTYKTIAENGGQFVQDRLRENYVSFMTTPGNYNDCYMSTTHRMFFANKQRGVPLERCPDNDGNNVDTTCGLPMTIPVALATAHLSPEEAHKQVATAVSVTRKSRPCQEYAGLLSDMFRQIMDGKALADVMESVSGRSLASSLSRPDPVVA</sequence>
<protein>
    <submittedName>
        <fullName evidence="1">Uncharacterized protein</fullName>
    </submittedName>
</protein>
<dbReference type="Proteomes" id="UP001642464">
    <property type="component" value="Unassembled WGS sequence"/>
</dbReference>
<accession>A0ABP0P9B4</accession>
<organism evidence="1 2">
    <name type="scientific">Durusdinium trenchii</name>
    <dbReference type="NCBI Taxonomy" id="1381693"/>
    <lineage>
        <taxon>Eukaryota</taxon>
        <taxon>Sar</taxon>
        <taxon>Alveolata</taxon>
        <taxon>Dinophyceae</taxon>
        <taxon>Suessiales</taxon>
        <taxon>Symbiodiniaceae</taxon>
        <taxon>Durusdinium</taxon>
    </lineage>
</organism>
<dbReference type="InterPro" id="IPR036705">
    <property type="entry name" value="Ribosyl_crysJ1_sf"/>
</dbReference>